<evidence type="ECO:0000256" key="3">
    <source>
        <dbReference type="ARBA" id="ARBA00022679"/>
    </source>
</evidence>
<keyword evidence="4 7" id="KW-0133">Cell shape</keyword>
<keyword evidence="3" id="KW-0808">Transferase</keyword>
<feature type="signal peptide" evidence="9">
    <location>
        <begin position="1"/>
        <end position="38"/>
    </location>
</feature>
<dbReference type="Proteomes" id="UP000197290">
    <property type="component" value="Unassembled WGS sequence"/>
</dbReference>
<organism evidence="11 12">
    <name type="scientific">Sphingomonas dokdonensis</name>
    <dbReference type="NCBI Taxonomy" id="344880"/>
    <lineage>
        <taxon>Bacteria</taxon>
        <taxon>Pseudomonadati</taxon>
        <taxon>Pseudomonadota</taxon>
        <taxon>Alphaproteobacteria</taxon>
        <taxon>Sphingomonadales</taxon>
        <taxon>Sphingomonadaceae</taxon>
        <taxon>Sphingomonas</taxon>
    </lineage>
</organism>
<keyword evidence="6 7" id="KW-0961">Cell wall biogenesis/degradation</keyword>
<dbReference type="GO" id="GO:0018104">
    <property type="term" value="P:peptidoglycan-protein cross-linking"/>
    <property type="evidence" value="ECO:0007669"/>
    <property type="project" value="TreeGrafter"/>
</dbReference>
<dbReference type="GO" id="GO:0071555">
    <property type="term" value="P:cell wall organization"/>
    <property type="evidence" value="ECO:0007669"/>
    <property type="project" value="UniProtKB-UniRule"/>
</dbReference>
<evidence type="ECO:0000256" key="2">
    <source>
        <dbReference type="ARBA" id="ARBA00005992"/>
    </source>
</evidence>
<feature type="chain" id="PRO_5012150900" description="L,D-TPase catalytic domain-containing protein" evidence="9">
    <location>
        <begin position="39"/>
        <end position="338"/>
    </location>
</feature>
<evidence type="ECO:0000313" key="11">
    <source>
        <dbReference type="EMBL" id="OWK33276.1"/>
    </source>
</evidence>
<dbReference type="InterPro" id="IPR038063">
    <property type="entry name" value="Transpep_catalytic_dom"/>
</dbReference>
<dbReference type="Gene3D" id="2.40.440.10">
    <property type="entry name" value="L,D-transpeptidase catalytic domain-like"/>
    <property type="match status" value="1"/>
</dbReference>
<comment type="caution">
    <text evidence="11">The sequence shown here is derived from an EMBL/GenBank/DDBJ whole genome shotgun (WGS) entry which is preliminary data.</text>
</comment>
<evidence type="ECO:0000256" key="1">
    <source>
        <dbReference type="ARBA" id="ARBA00004752"/>
    </source>
</evidence>
<dbReference type="InterPro" id="IPR050979">
    <property type="entry name" value="LD-transpeptidase"/>
</dbReference>
<dbReference type="PANTHER" id="PTHR30582:SF2">
    <property type="entry name" value="L,D-TRANSPEPTIDASE YCIB-RELATED"/>
    <property type="match status" value="1"/>
</dbReference>
<dbReference type="PROSITE" id="PS52029">
    <property type="entry name" value="LD_TPASE"/>
    <property type="match status" value="1"/>
</dbReference>
<evidence type="ECO:0000256" key="9">
    <source>
        <dbReference type="SAM" id="SignalP"/>
    </source>
</evidence>
<dbReference type="EMBL" id="NBBI01000001">
    <property type="protein sequence ID" value="OWK33276.1"/>
    <property type="molecule type" value="Genomic_DNA"/>
</dbReference>
<feature type="region of interest" description="Disordered" evidence="8">
    <location>
        <begin position="275"/>
        <end position="296"/>
    </location>
</feature>
<evidence type="ECO:0000256" key="6">
    <source>
        <dbReference type="ARBA" id="ARBA00023316"/>
    </source>
</evidence>
<dbReference type="UniPathway" id="UPA00219"/>
<evidence type="ECO:0000259" key="10">
    <source>
        <dbReference type="PROSITE" id="PS52029"/>
    </source>
</evidence>
<dbReference type="PANTHER" id="PTHR30582">
    <property type="entry name" value="L,D-TRANSPEPTIDASE"/>
    <property type="match status" value="1"/>
</dbReference>
<keyword evidence="9" id="KW-0732">Signal</keyword>
<dbReference type="GO" id="GO:0016740">
    <property type="term" value="F:transferase activity"/>
    <property type="evidence" value="ECO:0007669"/>
    <property type="project" value="UniProtKB-KW"/>
</dbReference>
<name>A0A245ZU54_9SPHN</name>
<comment type="pathway">
    <text evidence="1 7">Cell wall biogenesis; peptidoglycan biosynthesis.</text>
</comment>
<proteinExistence type="inferred from homology"/>
<protein>
    <recommendedName>
        <fullName evidence="10">L,D-TPase catalytic domain-containing protein</fullName>
    </recommendedName>
</protein>
<dbReference type="GO" id="GO:0071972">
    <property type="term" value="F:peptidoglycan L,D-transpeptidase activity"/>
    <property type="evidence" value="ECO:0007669"/>
    <property type="project" value="TreeGrafter"/>
</dbReference>
<keyword evidence="5 7" id="KW-0573">Peptidoglycan synthesis</keyword>
<dbReference type="AlphaFoldDB" id="A0A245ZU54"/>
<sequence>MHTPAGPYHFGMLKPTFRPLLASLTLTPALAVAVPSLAQSAAPITEPGAIERMKPGQYLWAPQIAPAGPVTMIVSLKKQRAYVYRNGVPIGVTTVSSGKKGHATPTGVFTILQKQVDHKSNIYNGAPMPYMQRLAWDGIALHAGALPGFPASHGCVRLPLAFAKSLYGVTQLGLTVVITDEGLVPEVAPAPDPLAAPPADGHRNPAPYTWNPQASPTGPVSIIVSGRDRRVVVLRNGKQIGAAPLMLHQPITATQAFNLRAIDAAGAHWTRLPLPGSPATAAGSELSPEERTRGHLPDGFRQKVEAILTPGATMLVTRETLATSGTGSRLAVLVADPK</sequence>
<accession>A0A245ZU54</accession>
<evidence type="ECO:0000256" key="5">
    <source>
        <dbReference type="ARBA" id="ARBA00022984"/>
    </source>
</evidence>
<dbReference type="GO" id="GO:0005576">
    <property type="term" value="C:extracellular region"/>
    <property type="evidence" value="ECO:0007669"/>
    <property type="project" value="TreeGrafter"/>
</dbReference>
<evidence type="ECO:0000256" key="8">
    <source>
        <dbReference type="SAM" id="MobiDB-lite"/>
    </source>
</evidence>
<reference evidence="11 12" key="1">
    <citation type="submission" date="2017-03" db="EMBL/GenBank/DDBJ databases">
        <title>Genome sequence of Sphingomonas dokdonensis DSM 21029.</title>
        <authorList>
            <person name="Poehlein A."/>
            <person name="Wuebbeler J.H."/>
            <person name="Steinbuechel A."/>
            <person name="Daniel R."/>
        </authorList>
    </citation>
    <scope>NUCLEOTIDE SEQUENCE [LARGE SCALE GENOMIC DNA]</scope>
    <source>
        <strain evidence="11 12">DSM 21029</strain>
    </source>
</reference>
<evidence type="ECO:0000313" key="12">
    <source>
        <dbReference type="Proteomes" id="UP000197290"/>
    </source>
</evidence>
<dbReference type="InterPro" id="IPR016915">
    <property type="entry name" value="UCP029342"/>
</dbReference>
<dbReference type="Pfam" id="PF03734">
    <property type="entry name" value="YkuD"/>
    <property type="match status" value="1"/>
</dbReference>
<evidence type="ECO:0000256" key="4">
    <source>
        <dbReference type="ARBA" id="ARBA00022960"/>
    </source>
</evidence>
<evidence type="ECO:0000256" key="7">
    <source>
        <dbReference type="PROSITE-ProRule" id="PRU01373"/>
    </source>
</evidence>
<feature type="active site" description="Proton donor/acceptor" evidence="7">
    <location>
        <position position="142"/>
    </location>
</feature>
<gene>
    <name evidence="11" type="ORF">SPDO_01520</name>
</gene>
<dbReference type="SUPFAM" id="SSF141523">
    <property type="entry name" value="L,D-transpeptidase catalytic domain-like"/>
    <property type="match status" value="1"/>
</dbReference>
<dbReference type="PIRSF" id="PIRSF029342">
    <property type="entry name" value="UCP029342_ErfK/YbiS/YcfS/YnhG"/>
    <property type="match status" value="1"/>
</dbReference>
<feature type="active site" description="Nucleophile" evidence="7">
    <location>
        <position position="155"/>
    </location>
</feature>
<comment type="similarity">
    <text evidence="2">Belongs to the YkuD family.</text>
</comment>
<feature type="domain" description="L,D-TPase catalytic" evidence="10">
    <location>
        <begin position="70"/>
        <end position="179"/>
    </location>
</feature>
<dbReference type="NCBIfam" id="NF004785">
    <property type="entry name" value="PRK06132.1-2"/>
    <property type="match status" value="1"/>
</dbReference>
<dbReference type="InterPro" id="IPR005490">
    <property type="entry name" value="LD_TPept_cat_dom"/>
</dbReference>
<dbReference type="CDD" id="cd16913">
    <property type="entry name" value="YkuD_like"/>
    <property type="match status" value="1"/>
</dbReference>
<dbReference type="GO" id="GO:0008360">
    <property type="term" value="P:regulation of cell shape"/>
    <property type="evidence" value="ECO:0007669"/>
    <property type="project" value="UniProtKB-UniRule"/>
</dbReference>
<keyword evidence="12" id="KW-1185">Reference proteome</keyword>